<reference evidence="3 4" key="1">
    <citation type="submission" date="2019-08" db="EMBL/GenBank/DDBJ databases">
        <title>Whole-genome Sequencing of e-waste polymer degrading bacterium Pseudomonas sp. strain PE08.</title>
        <authorList>
            <person name="Kirdat K."/>
            <person name="Debbarma P."/>
            <person name="Narawade N."/>
            <person name="Suyal D."/>
            <person name="Thorat V."/>
            <person name="Shouche Y."/>
            <person name="Goel R."/>
            <person name="Yadav A."/>
        </authorList>
    </citation>
    <scope>NUCLEOTIDE SEQUENCE [LARGE SCALE GENOMIC DNA]</scope>
    <source>
        <strain evidence="3 4">PE08</strain>
    </source>
</reference>
<evidence type="ECO:0000313" key="4">
    <source>
        <dbReference type="Proteomes" id="UP000327179"/>
    </source>
</evidence>
<keyword evidence="4" id="KW-1185">Reference proteome</keyword>
<protein>
    <submittedName>
        <fullName evidence="3">Uncharacterized protein</fullName>
    </submittedName>
</protein>
<gene>
    <name evidence="3" type="ORF">FXN65_13205</name>
</gene>
<keyword evidence="2" id="KW-0812">Transmembrane</keyword>
<proteinExistence type="predicted"/>
<keyword evidence="2" id="KW-0472">Membrane</keyword>
<accession>A0A5J6QMH4</accession>
<feature type="coiled-coil region" evidence="1">
    <location>
        <begin position="69"/>
        <end position="124"/>
    </location>
</feature>
<name>A0A5J6QMH4_9GAMM</name>
<evidence type="ECO:0000256" key="2">
    <source>
        <dbReference type="SAM" id="Phobius"/>
    </source>
</evidence>
<dbReference type="KEGG" id="plal:FXN65_13205"/>
<dbReference type="Proteomes" id="UP000327179">
    <property type="component" value="Chromosome"/>
</dbReference>
<evidence type="ECO:0000313" key="3">
    <source>
        <dbReference type="EMBL" id="QEY62985.1"/>
    </source>
</evidence>
<dbReference type="AlphaFoldDB" id="A0A5J6QMH4"/>
<dbReference type="EMBL" id="CP043311">
    <property type="protein sequence ID" value="QEY62985.1"/>
    <property type="molecule type" value="Genomic_DNA"/>
</dbReference>
<keyword evidence="1" id="KW-0175">Coiled coil</keyword>
<sequence>MAARNRYVRFLGKQRSSANVRQPAKPTGSSSRLEKAMSYAGIVANVSQVFMLVVVVYGYIYTVRPVFQKELVSEDLARLQIEQRKLQQQMDKQTETLAAGEARNKELADQRSAIEGQVATLNQKVVVAERSARDATRRAGKAVAEAKTAESALSILQTQHYGLKLQSLLGDLALPSSVVQILNRSGSTYTLNVFEEAEANSIAQKLKSLELQPVDLAKTTLSQLQAEATKQARAPSAALDALLARNYKEGLAKYAEDLRCPTPAYADWQSAFQSAMQASESNIQNCVSEYWADRTTQEGWTPSDVRSLQKSDFWKEQERTYRASCKVGYSYIVLTAFNHAWEKADEPCNERRMFVNHIVMGAPITSKLKPMTVAAPPTTQDITQLFQNRHSKQAEAGL</sequence>
<evidence type="ECO:0000256" key="1">
    <source>
        <dbReference type="SAM" id="Coils"/>
    </source>
</evidence>
<feature type="transmembrane region" description="Helical" evidence="2">
    <location>
        <begin position="39"/>
        <end position="60"/>
    </location>
</feature>
<keyword evidence="2" id="KW-1133">Transmembrane helix</keyword>
<organism evidence="3 4">
    <name type="scientific">Metapseudomonas lalkuanensis</name>
    <dbReference type="NCBI Taxonomy" id="2604832"/>
    <lineage>
        <taxon>Bacteria</taxon>
        <taxon>Pseudomonadati</taxon>
        <taxon>Pseudomonadota</taxon>
        <taxon>Gammaproteobacteria</taxon>
        <taxon>Pseudomonadales</taxon>
        <taxon>Pseudomonadaceae</taxon>
        <taxon>Metapseudomonas</taxon>
    </lineage>
</organism>